<feature type="transmembrane region" description="Helical" evidence="9">
    <location>
        <begin position="206"/>
        <end position="227"/>
    </location>
</feature>
<keyword evidence="5 9" id="KW-0812">Transmembrane</keyword>
<evidence type="ECO:0000256" key="9">
    <source>
        <dbReference type="SAM" id="Phobius"/>
    </source>
</evidence>
<feature type="transmembrane region" description="Helical" evidence="9">
    <location>
        <begin position="330"/>
        <end position="352"/>
    </location>
</feature>
<evidence type="ECO:0000256" key="2">
    <source>
        <dbReference type="ARBA" id="ARBA00004687"/>
    </source>
</evidence>
<protein>
    <submittedName>
        <fullName evidence="11">GPI transamidase subunit PIG-U</fullName>
    </submittedName>
</protein>
<feature type="transmembrane region" description="Helical" evidence="9">
    <location>
        <begin position="159"/>
        <end position="185"/>
    </location>
</feature>
<dbReference type="GO" id="GO:0042765">
    <property type="term" value="C:GPI-anchor transamidase complex"/>
    <property type="evidence" value="ECO:0007669"/>
    <property type="project" value="InterPro"/>
</dbReference>
<evidence type="ECO:0000256" key="3">
    <source>
        <dbReference type="ARBA" id="ARBA00010026"/>
    </source>
</evidence>
<reference evidence="11" key="2">
    <citation type="journal article" date="2020" name="Nat. Commun.">
        <title>Large-scale genome sequencing of mycorrhizal fungi provides insights into the early evolution of symbiotic traits.</title>
        <authorList>
            <person name="Miyauchi S."/>
            <person name="Kiss E."/>
            <person name="Kuo A."/>
            <person name="Drula E."/>
            <person name="Kohler A."/>
            <person name="Sanchez-Garcia M."/>
            <person name="Morin E."/>
            <person name="Andreopoulos B."/>
            <person name="Barry K.W."/>
            <person name="Bonito G."/>
            <person name="Buee M."/>
            <person name="Carver A."/>
            <person name="Chen C."/>
            <person name="Cichocki N."/>
            <person name="Clum A."/>
            <person name="Culley D."/>
            <person name="Crous P.W."/>
            <person name="Fauchery L."/>
            <person name="Girlanda M."/>
            <person name="Hayes R.D."/>
            <person name="Keri Z."/>
            <person name="LaButti K."/>
            <person name="Lipzen A."/>
            <person name="Lombard V."/>
            <person name="Magnuson J."/>
            <person name="Maillard F."/>
            <person name="Murat C."/>
            <person name="Nolan M."/>
            <person name="Ohm R.A."/>
            <person name="Pangilinan J."/>
            <person name="Pereira M.F."/>
            <person name="Perotto S."/>
            <person name="Peter M."/>
            <person name="Pfister S."/>
            <person name="Riley R."/>
            <person name="Sitrit Y."/>
            <person name="Stielow J.B."/>
            <person name="Szollosi G."/>
            <person name="Zifcakova L."/>
            <person name="Stursova M."/>
            <person name="Spatafora J.W."/>
            <person name="Tedersoo L."/>
            <person name="Vaario L.M."/>
            <person name="Yamada A."/>
            <person name="Yan M."/>
            <person name="Wang P."/>
            <person name="Xu J."/>
            <person name="Bruns T."/>
            <person name="Baldrian P."/>
            <person name="Vilgalys R."/>
            <person name="Dunand C."/>
            <person name="Henrissat B."/>
            <person name="Grigoriev I.V."/>
            <person name="Hibbett D."/>
            <person name="Nagy L.G."/>
            <person name="Martin F.M."/>
        </authorList>
    </citation>
    <scope>NUCLEOTIDE SEQUENCE</scope>
    <source>
        <strain evidence="11">BED1</strain>
    </source>
</reference>
<dbReference type="GO" id="GO:0016255">
    <property type="term" value="P:attachment of GPI anchor to protein"/>
    <property type="evidence" value="ECO:0007669"/>
    <property type="project" value="InterPro"/>
</dbReference>
<name>A0AAD4GHY1_BOLED</name>
<dbReference type="PANTHER" id="PTHR13121">
    <property type="entry name" value="GPI TRANSAMIDASE COMPONENT PIG-U"/>
    <property type="match status" value="1"/>
</dbReference>
<feature type="chain" id="PRO_5042094035" evidence="10">
    <location>
        <begin position="28"/>
        <end position="408"/>
    </location>
</feature>
<evidence type="ECO:0000256" key="1">
    <source>
        <dbReference type="ARBA" id="ARBA00004477"/>
    </source>
</evidence>
<comment type="caution">
    <text evidence="11">The sequence shown here is derived from an EMBL/GenBank/DDBJ whole genome shotgun (WGS) entry which is preliminary data.</text>
</comment>
<evidence type="ECO:0000313" key="12">
    <source>
        <dbReference type="Proteomes" id="UP001194468"/>
    </source>
</evidence>
<dbReference type="PANTHER" id="PTHR13121:SF0">
    <property type="entry name" value="PHOSPHATIDYLINOSITOL GLYCAN ANCHOR BIOSYNTHESIS CLASS U PROTEIN"/>
    <property type="match status" value="1"/>
</dbReference>
<proteinExistence type="inferred from homology"/>
<keyword evidence="12" id="KW-1185">Reference proteome</keyword>
<feature type="transmembrane region" description="Helical" evidence="9">
    <location>
        <begin position="116"/>
        <end position="139"/>
    </location>
</feature>
<dbReference type="EMBL" id="WHUW01000006">
    <property type="protein sequence ID" value="KAF8445050.1"/>
    <property type="molecule type" value="Genomic_DNA"/>
</dbReference>
<dbReference type="GO" id="GO:0006506">
    <property type="term" value="P:GPI anchor biosynthetic process"/>
    <property type="evidence" value="ECO:0007669"/>
    <property type="project" value="UniProtKB-KW"/>
</dbReference>
<reference evidence="11" key="1">
    <citation type="submission" date="2019-10" db="EMBL/GenBank/DDBJ databases">
        <authorList>
            <consortium name="DOE Joint Genome Institute"/>
            <person name="Kuo A."/>
            <person name="Miyauchi S."/>
            <person name="Kiss E."/>
            <person name="Drula E."/>
            <person name="Kohler A."/>
            <person name="Sanchez-Garcia M."/>
            <person name="Andreopoulos B."/>
            <person name="Barry K.W."/>
            <person name="Bonito G."/>
            <person name="Buee M."/>
            <person name="Carver A."/>
            <person name="Chen C."/>
            <person name="Cichocki N."/>
            <person name="Clum A."/>
            <person name="Culley D."/>
            <person name="Crous P.W."/>
            <person name="Fauchery L."/>
            <person name="Girlanda M."/>
            <person name="Hayes R."/>
            <person name="Keri Z."/>
            <person name="LaButti K."/>
            <person name="Lipzen A."/>
            <person name="Lombard V."/>
            <person name="Magnuson J."/>
            <person name="Maillard F."/>
            <person name="Morin E."/>
            <person name="Murat C."/>
            <person name="Nolan M."/>
            <person name="Ohm R."/>
            <person name="Pangilinan J."/>
            <person name="Pereira M."/>
            <person name="Perotto S."/>
            <person name="Peter M."/>
            <person name="Riley R."/>
            <person name="Sitrit Y."/>
            <person name="Stielow B."/>
            <person name="Szollosi G."/>
            <person name="Zifcakova L."/>
            <person name="Stursova M."/>
            <person name="Spatafora J.W."/>
            <person name="Tedersoo L."/>
            <person name="Vaario L.-M."/>
            <person name="Yamada A."/>
            <person name="Yan M."/>
            <person name="Wang P."/>
            <person name="Xu J."/>
            <person name="Bruns T."/>
            <person name="Baldrian P."/>
            <person name="Vilgalys R."/>
            <person name="Henrissat B."/>
            <person name="Grigoriev I.V."/>
            <person name="Hibbett D."/>
            <person name="Nagy L.G."/>
            <person name="Martin F.M."/>
        </authorList>
    </citation>
    <scope>NUCLEOTIDE SEQUENCE</scope>
    <source>
        <strain evidence="11">BED1</strain>
    </source>
</reference>
<feature type="signal peptide" evidence="10">
    <location>
        <begin position="1"/>
        <end position="27"/>
    </location>
</feature>
<keyword evidence="4" id="KW-0337">GPI-anchor biosynthesis</keyword>
<feature type="transmembrane region" description="Helical" evidence="9">
    <location>
        <begin position="266"/>
        <end position="284"/>
    </location>
</feature>
<evidence type="ECO:0000256" key="8">
    <source>
        <dbReference type="ARBA" id="ARBA00023136"/>
    </source>
</evidence>
<gene>
    <name evidence="11" type="ORF">L210DRAFT_3733135</name>
</gene>
<comment type="pathway">
    <text evidence="2">Glycolipid biosynthesis; glycosylphosphatidylinositol-anchor biosynthesis.</text>
</comment>
<keyword evidence="8 9" id="KW-0472">Membrane</keyword>
<dbReference type="Pfam" id="PF06728">
    <property type="entry name" value="PIG-U"/>
    <property type="match status" value="1"/>
</dbReference>
<sequence length="408" mass="45027">MDSTSLFPLLVSFRLLLACIPLHLISGLQHDHQLSSPLTSYSRLKEGLWLYSHNIDPYAGGVFRHSPLFLSIFSTLLPPLPIVWALSDIVGAWALLRIWRARQRVGKGSGGRAGGLVAAAFLLNPYLFLPSLALSASTFENTAVLLTLMFASEGKPSAALLALAFSTHLCISTLLLLLPVLMLLVTSPVSQLASPQEFRGDLRTTCKYAGQFVAYWLVLLGASSLMVGDVYCEQSYRASLTLPDLTPNPGLWWYFFTEMFDHFRPFFLMVFSVHLVIYILPICIKFQHDALYASFLLVGILGIFKAYLTLADPGLFLSMFALFPEVYPYLRHPIVTTLVHIHAALLLPLFHALWVTEGRGNANFYYAASLVMGVAGGMGVVDACYAGLRIAFGDVAEGERNNWAVVQE</sequence>
<feature type="transmembrane region" description="Helical" evidence="9">
    <location>
        <begin position="68"/>
        <end position="96"/>
    </location>
</feature>
<comment type="subcellular location">
    <subcellularLocation>
        <location evidence="1">Endoplasmic reticulum membrane</location>
        <topology evidence="1">Multi-pass membrane protein</topology>
    </subcellularLocation>
</comment>
<evidence type="ECO:0000313" key="11">
    <source>
        <dbReference type="EMBL" id="KAF8445050.1"/>
    </source>
</evidence>
<evidence type="ECO:0000256" key="10">
    <source>
        <dbReference type="SAM" id="SignalP"/>
    </source>
</evidence>
<dbReference type="AlphaFoldDB" id="A0AAD4GHY1"/>
<keyword evidence="7 9" id="KW-1133">Transmembrane helix</keyword>
<dbReference type="Proteomes" id="UP001194468">
    <property type="component" value="Unassembled WGS sequence"/>
</dbReference>
<keyword evidence="6" id="KW-0256">Endoplasmic reticulum</keyword>
<dbReference type="InterPro" id="IPR009600">
    <property type="entry name" value="PIG-U"/>
</dbReference>
<accession>A0AAD4GHY1</accession>
<keyword evidence="10" id="KW-0732">Signal</keyword>
<evidence type="ECO:0000256" key="4">
    <source>
        <dbReference type="ARBA" id="ARBA00022502"/>
    </source>
</evidence>
<feature type="transmembrane region" description="Helical" evidence="9">
    <location>
        <begin position="364"/>
        <end position="388"/>
    </location>
</feature>
<feature type="transmembrane region" description="Helical" evidence="9">
    <location>
        <begin position="291"/>
        <end position="310"/>
    </location>
</feature>
<comment type="similarity">
    <text evidence="3">Belongs to the PIGU family.</text>
</comment>
<evidence type="ECO:0000256" key="7">
    <source>
        <dbReference type="ARBA" id="ARBA00022989"/>
    </source>
</evidence>
<evidence type="ECO:0000256" key="6">
    <source>
        <dbReference type="ARBA" id="ARBA00022824"/>
    </source>
</evidence>
<evidence type="ECO:0000256" key="5">
    <source>
        <dbReference type="ARBA" id="ARBA00022692"/>
    </source>
</evidence>
<organism evidence="11 12">
    <name type="scientific">Boletus edulis BED1</name>
    <dbReference type="NCBI Taxonomy" id="1328754"/>
    <lineage>
        <taxon>Eukaryota</taxon>
        <taxon>Fungi</taxon>
        <taxon>Dikarya</taxon>
        <taxon>Basidiomycota</taxon>
        <taxon>Agaricomycotina</taxon>
        <taxon>Agaricomycetes</taxon>
        <taxon>Agaricomycetidae</taxon>
        <taxon>Boletales</taxon>
        <taxon>Boletineae</taxon>
        <taxon>Boletaceae</taxon>
        <taxon>Boletoideae</taxon>
        <taxon>Boletus</taxon>
    </lineage>
</organism>